<dbReference type="RefSeq" id="WP_154328050.1">
    <property type="nucleotide sequence ID" value="NZ_CP045696.1"/>
</dbReference>
<keyword evidence="1" id="KW-0233">DNA recombination</keyword>
<keyword evidence="3" id="KW-1185">Reference proteome</keyword>
<evidence type="ECO:0000256" key="1">
    <source>
        <dbReference type="ARBA" id="ARBA00023172"/>
    </source>
</evidence>
<dbReference type="InterPro" id="IPR011010">
    <property type="entry name" value="DNA_brk_join_enz"/>
</dbReference>
<dbReference type="AlphaFoldDB" id="A0A6L5X9Q5"/>
<dbReference type="GO" id="GO:0015074">
    <property type="term" value="P:DNA integration"/>
    <property type="evidence" value="ECO:0007669"/>
    <property type="project" value="InterPro"/>
</dbReference>
<dbReference type="EMBL" id="VULT01000001">
    <property type="protein sequence ID" value="MSS16165.1"/>
    <property type="molecule type" value="Genomic_DNA"/>
</dbReference>
<dbReference type="Gene3D" id="1.10.443.10">
    <property type="entry name" value="Intergrase catalytic core"/>
    <property type="match status" value="1"/>
</dbReference>
<gene>
    <name evidence="2" type="ORF">FYJ29_00020</name>
</gene>
<organism evidence="2 3">
    <name type="scientific">Sodaliphilus pleomorphus</name>
    <dbReference type="NCBI Taxonomy" id="2606626"/>
    <lineage>
        <taxon>Bacteria</taxon>
        <taxon>Pseudomonadati</taxon>
        <taxon>Bacteroidota</taxon>
        <taxon>Bacteroidia</taxon>
        <taxon>Bacteroidales</taxon>
        <taxon>Muribaculaceae</taxon>
        <taxon>Sodaliphilus</taxon>
    </lineage>
</organism>
<evidence type="ECO:0000313" key="3">
    <source>
        <dbReference type="Proteomes" id="UP000483362"/>
    </source>
</evidence>
<accession>A0A6L5X9Q5</accession>
<dbReference type="SUPFAM" id="SSF56349">
    <property type="entry name" value="DNA breaking-rejoining enzymes"/>
    <property type="match status" value="1"/>
</dbReference>
<comment type="caution">
    <text evidence="2">The sequence shown here is derived from an EMBL/GenBank/DDBJ whole genome shotgun (WGS) entry which is preliminary data.</text>
</comment>
<sequence>MAILSLTVVPCKALKDGRHKVRIAVAHRSQTRYILTDVIINSTKEWKNGKIVKRDDATYLNTKLLQRMQEVQRIIDETPYTEGMTCAELVATILHTRGKKTHTLRSAFEEMLEVSTAKDTTKERYRTRFKSITSVIPETTFMSHLTPLMVQRFMKKRGAEIAPITLQTQVTLLSQIVKFCQMNGYTDFRIPPTQGCYHRVVAVRQNWLTPDQVRFIRDNKTNRRGYNKFRDLFMLSYYLGGINLIDLAHINFNVCADTLHYVRTKTERKTKVNPYVEFEIPSEAKPIIDKYKGEDGKLKMYKAADINQCHSMVSTVRSYRDDYGLPGLTFYSARKSFAQHAFALGESESVIDYVLGHSLGGGHNKMLYAYIKVTPEMATACVRKVCDFISSSRNL</sequence>
<name>A0A6L5X9Q5_9BACT</name>
<dbReference type="GO" id="GO:0006310">
    <property type="term" value="P:DNA recombination"/>
    <property type="evidence" value="ECO:0007669"/>
    <property type="project" value="UniProtKB-KW"/>
</dbReference>
<evidence type="ECO:0000313" key="2">
    <source>
        <dbReference type="EMBL" id="MSS16165.1"/>
    </source>
</evidence>
<reference evidence="2 3" key="1">
    <citation type="submission" date="2019-08" db="EMBL/GenBank/DDBJ databases">
        <title>In-depth cultivation of the pig gut microbiome towards novel bacterial diversity and tailored functional studies.</title>
        <authorList>
            <person name="Wylensek D."/>
            <person name="Hitch T.C.A."/>
            <person name="Clavel T."/>
        </authorList>
    </citation>
    <scope>NUCLEOTIDE SEQUENCE [LARGE SCALE GENOMIC DNA]</scope>
    <source>
        <strain evidence="2 3">Oil-RF-744-WCA-WT-10</strain>
    </source>
</reference>
<dbReference type="Proteomes" id="UP000483362">
    <property type="component" value="Unassembled WGS sequence"/>
</dbReference>
<dbReference type="GO" id="GO:0003677">
    <property type="term" value="F:DNA binding"/>
    <property type="evidence" value="ECO:0007669"/>
    <property type="project" value="InterPro"/>
</dbReference>
<proteinExistence type="predicted"/>
<dbReference type="InterPro" id="IPR013762">
    <property type="entry name" value="Integrase-like_cat_sf"/>
</dbReference>
<protein>
    <submittedName>
        <fullName evidence="2">Uncharacterized protein</fullName>
    </submittedName>
</protein>